<organism evidence="2 3">
    <name type="scientific">Zymoseptoria tritici ST99CH_1A5</name>
    <dbReference type="NCBI Taxonomy" id="1276529"/>
    <lineage>
        <taxon>Eukaryota</taxon>
        <taxon>Fungi</taxon>
        <taxon>Dikarya</taxon>
        <taxon>Ascomycota</taxon>
        <taxon>Pezizomycotina</taxon>
        <taxon>Dothideomycetes</taxon>
        <taxon>Dothideomycetidae</taxon>
        <taxon>Mycosphaerellales</taxon>
        <taxon>Mycosphaerellaceae</taxon>
        <taxon>Zymoseptoria</taxon>
    </lineage>
</organism>
<feature type="signal peptide" evidence="1">
    <location>
        <begin position="1"/>
        <end position="25"/>
    </location>
</feature>
<keyword evidence="1" id="KW-0732">Signal</keyword>
<dbReference type="EMBL" id="LT882686">
    <property type="protein sequence ID" value="SMY29176.1"/>
    <property type="molecule type" value="Genomic_DNA"/>
</dbReference>
<proteinExistence type="predicted"/>
<reference evidence="2 3" key="1">
    <citation type="submission" date="2016-10" db="EMBL/GenBank/DDBJ databases">
        <authorList>
            <person name="Varghese N."/>
        </authorList>
    </citation>
    <scope>NUCLEOTIDE SEQUENCE [LARGE SCALE GENOMIC DNA]</scope>
</reference>
<feature type="chain" id="PRO_5013300564" description="Secreted protein" evidence="1">
    <location>
        <begin position="26"/>
        <end position="97"/>
    </location>
</feature>
<evidence type="ECO:0000313" key="2">
    <source>
        <dbReference type="EMBL" id="SMY29176.1"/>
    </source>
</evidence>
<sequence>MMSSARIVALLATLPAINPIGPTAAAPMTNWPFALPVMRFKSPDCGEALSPEGVYGGVHVKQGTCHTRDDGKNFVSFTYQWEKYTDHQEMPCIEFLC</sequence>
<evidence type="ECO:0008006" key="4">
    <source>
        <dbReference type="Google" id="ProtNLM"/>
    </source>
</evidence>
<evidence type="ECO:0000256" key="1">
    <source>
        <dbReference type="SAM" id="SignalP"/>
    </source>
</evidence>
<evidence type="ECO:0000313" key="3">
    <source>
        <dbReference type="Proteomes" id="UP000215453"/>
    </source>
</evidence>
<protein>
    <recommendedName>
        <fullName evidence="4">Secreted protein</fullName>
    </recommendedName>
</protein>
<name>A0A1Y6LXR2_ZYMTR</name>
<dbReference type="AlphaFoldDB" id="A0A1Y6LXR2"/>
<accession>A0A1Y6LXR2</accession>
<dbReference type="Proteomes" id="UP000215453">
    <property type="component" value="Chromosome 11"/>
</dbReference>
<gene>
    <name evidence="2" type="ORF">ZT1A5_G10623</name>
</gene>